<dbReference type="Proteomes" id="UP000218598">
    <property type="component" value="Unassembled WGS sequence"/>
</dbReference>
<gene>
    <name evidence="2" type="ORF">CIK66_17365</name>
</gene>
<evidence type="ECO:0008006" key="4">
    <source>
        <dbReference type="Google" id="ProtNLM"/>
    </source>
</evidence>
<dbReference type="RefSeq" id="WP_096197871.1">
    <property type="nucleotide sequence ID" value="NZ_NRGR01000036.1"/>
</dbReference>
<accession>A0A2A3YEZ9</accession>
<evidence type="ECO:0000313" key="2">
    <source>
        <dbReference type="EMBL" id="PCC37811.1"/>
    </source>
</evidence>
<feature type="transmembrane region" description="Helical" evidence="1">
    <location>
        <begin position="6"/>
        <end position="26"/>
    </location>
</feature>
<dbReference type="AlphaFoldDB" id="A0A2A3YEZ9"/>
<sequence length="210" mass="22291">MIESPWSFVLTAIFLATAVLCALHLAQSHRTPAAVTTESVHASHNGPIATAVHVNHLVMSLAMLLMVWRPVGTAGTWIQVALFALFGVVMLLGLPTVHAVGERVAVVSHVMLNAAMIWMLLAMPLLMGHDMGGSADAHAGHHGGGTGDEMAMEMTPTPVWAEAVNWGAVVLSAVIAVWWLVRLLRDPAHRAHSACHLLMAAGMALMLALM</sequence>
<feature type="transmembrane region" description="Helical" evidence="1">
    <location>
        <begin position="74"/>
        <end position="94"/>
    </location>
</feature>
<keyword evidence="1" id="KW-0812">Transmembrane</keyword>
<dbReference type="OrthoDB" id="4734452at2"/>
<evidence type="ECO:0000256" key="1">
    <source>
        <dbReference type="SAM" id="Phobius"/>
    </source>
</evidence>
<keyword evidence="3" id="KW-1185">Reference proteome</keyword>
<feature type="transmembrane region" description="Helical" evidence="1">
    <location>
        <begin position="47"/>
        <end position="68"/>
    </location>
</feature>
<reference evidence="2 3" key="1">
    <citation type="journal article" date="2017" name="Elife">
        <title>Extensive horizontal gene transfer in cheese-associated bacteria.</title>
        <authorList>
            <person name="Bonham K.S."/>
            <person name="Wolfe B.E."/>
            <person name="Dutton R.J."/>
        </authorList>
    </citation>
    <scope>NUCLEOTIDE SEQUENCE [LARGE SCALE GENOMIC DNA]</scope>
    <source>
        <strain evidence="2 3">341_9</strain>
    </source>
</reference>
<keyword evidence="1" id="KW-1133">Transmembrane helix</keyword>
<dbReference type="Pfam" id="PF17197">
    <property type="entry name" value="DUF5134"/>
    <property type="match status" value="1"/>
</dbReference>
<organism evidence="2 3">
    <name type="scientific">Brachybacterium alimentarium</name>
    <dbReference type="NCBI Taxonomy" id="47845"/>
    <lineage>
        <taxon>Bacteria</taxon>
        <taxon>Bacillati</taxon>
        <taxon>Actinomycetota</taxon>
        <taxon>Actinomycetes</taxon>
        <taxon>Micrococcales</taxon>
        <taxon>Dermabacteraceae</taxon>
        <taxon>Brachybacterium</taxon>
    </lineage>
</organism>
<evidence type="ECO:0000313" key="3">
    <source>
        <dbReference type="Proteomes" id="UP000218598"/>
    </source>
</evidence>
<keyword evidence="1" id="KW-0472">Membrane</keyword>
<name>A0A2A3YEZ9_9MICO</name>
<feature type="transmembrane region" description="Helical" evidence="1">
    <location>
        <begin position="106"/>
        <end position="127"/>
    </location>
</feature>
<dbReference type="EMBL" id="NRGR01000036">
    <property type="protein sequence ID" value="PCC37811.1"/>
    <property type="molecule type" value="Genomic_DNA"/>
</dbReference>
<comment type="caution">
    <text evidence="2">The sequence shown here is derived from an EMBL/GenBank/DDBJ whole genome shotgun (WGS) entry which is preliminary data.</text>
</comment>
<dbReference type="InterPro" id="IPR033458">
    <property type="entry name" value="DUF5134"/>
</dbReference>
<proteinExistence type="predicted"/>
<feature type="transmembrane region" description="Helical" evidence="1">
    <location>
        <begin position="163"/>
        <end position="181"/>
    </location>
</feature>
<protein>
    <recommendedName>
        <fullName evidence="4">DUF5134 domain-containing protein</fullName>
    </recommendedName>
</protein>